<dbReference type="Proteomes" id="UP000324479">
    <property type="component" value="Unassembled WGS sequence"/>
</dbReference>
<dbReference type="UniPathway" id="UPA00094"/>
<comment type="similarity">
    <text evidence="3">Belongs to the acyl carrier protein (ACP) family.</text>
</comment>
<keyword evidence="1 3" id="KW-0596">Phosphopantetheine</keyword>
<dbReference type="Gene3D" id="3.90.1580.10">
    <property type="entry name" value="paralog of FGE (formylglycine-generating enzyme)"/>
    <property type="match status" value="1"/>
</dbReference>
<proteinExistence type="inferred from homology"/>
<name>A0A5M6CUI2_9BACT</name>
<dbReference type="InterPro" id="IPR016187">
    <property type="entry name" value="CTDL_fold"/>
</dbReference>
<comment type="function">
    <text evidence="3">Carrier of the growing fatty acid chain in fatty acid biosynthesis.</text>
</comment>
<dbReference type="InterPro" id="IPR005532">
    <property type="entry name" value="SUMF_dom"/>
</dbReference>
<dbReference type="InterPro" id="IPR051043">
    <property type="entry name" value="Sulfatase_Mod_Factor_Kinase"/>
</dbReference>
<dbReference type="Gene3D" id="1.10.1200.10">
    <property type="entry name" value="ACP-like"/>
    <property type="match status" value="1"/>
</dbReference>
<comment type="pathway">
    <text evidence="3">Lipid metabolism; fatty acid biosynthesis.</text>
</comment>
<comment type="PTM">
    <text evidence="3">4'-phosphopantetheine is transferred from CoA to a specific serine of apo-ACP by AcpS. This modification is essential for activity because fatty acids are bound in thioester linkage to the sulfhydryl of the prosthetic group.</text>
</comment>
<comment type="caution">
    <text evidence="5">The sequence shown here is derived from an EMBL/GenBank/DDBJ whole genome shotgun (WGS) entry which is preliminary data.</text>
</comment>
<evidence type="ECO:0000256" key="2">
    <source>
        <dbReference type="ARBA" id="ARBA00022553"/>
    </source>
</evidence>
<dbReference type="PROSITE" id="PS50075">
    <property type="entry name" value="CARRIER"/>
    <property type="match status" value="1"/>
</dbReference>
<evidence type="ECO:0000256" key="3">
    <source>
        <dbReference type="HAMAP-Rule" id="MF_01217"/>
    </source>
</evidence>
<keyword evidence="3" id="KW-0443">Lipid metabolism</keyword>
<dbReference type="InterPro" id="IPR003231">
    <property type="entry name" value="ACP"/>
</dbReference>
<keyword evidence="2 3" id="KW-0597">Phosphoprotein</keyword>
<evidence type="ECO:0000259" key="4">
    <source>
        <dbReference type="PROSITE" id="PS50075"/>
    </source>
</evidence>
<dbReference type="GO" id="GO:0000036">
    <property type="term" value="F:acyl carrier activity"/>
    <property type="evidence" value="ECO:0007669"/>
    <property type="project" value="UniProtKB-UniRule"/>
</dbReference>
<evidence type="ECO:0000256" key="1">
    <source>
        <dbReference type="ARBA" id="ARBA00022450"/>
    </source>
</evidence>
<dbReference type="SUPFAM" id="SSF47336">
    <property type="entry name" value="ACP-like"/>
    <property type="match status" value="1"/>
</dbReference>
<keyword evidence="3" id="KW-0444">Lipid biosynthesis</keyword>
<dbReference type="InterPro" id="IPR009081">
    <property type="entry name" value="PP-bd_ACP"/>
</dbReference>
<dbReference type="Pfam" id="PF00550">
    <property type="entry name" value="PP-binding"/>
    <property type="match status" value="1"/>
</dbReference>
<comment type="subcellular location">
    <subcellularLocation>
        <location evidence="3">Cytoplasm</location>
    </subcellularLocation>
</comment>
<evidence type="ECO:0000313" key="5">
    <source>
        <dbReference type="EMBL" id="KAA5538020.1"/>
    </source>
</evidence>
<dbReference type="InterPro" id="IPR036736">
    <property type="entry name" value="ACP-like_sf"/>
</dbReference>
<feature type="domain" description="Carrier" evidence="4">
    <location>
        <begin position="11"/>
        <end position="95"/>
    </location>
</feature>
<dbReference type="Pfam" id="PF03781">
    <property type="entry name" value="FGE-sulfatase"/>
    <property type="match status" value="1"/>
</dbReference>
<dbReference type="HAMAP" id="MF_01217">
    <property type="entry name" value="Acyl_carrier"/>
    <property type="match status" value="1"/>
</dbReference>
<accession>A0A5M6CUI2</accession>
<dbReference type="PANTHER" id="PTHR23150:SF19">
    <property type="entry name" value="FORMYLGLYCINE-GENERATING ENZYME"/>
    <property type="match status" value="1"/>
</dbReference>
<dbReference type="GO" id="GO:0005737">
    <property type="term" value="C:cytoplasm"/>
    <property type="evidence" value="ECO:0007669"/>
    <property type="project" value="UniProtKB-SubCell"/>
</dbReference>
<reference evidence="5 6" key="1">
    <citation type="submission" date="2019-08" db="EMBL/GenBank/DDBJ databases">
        <authorList>
            <person name="Dhanesh K."/>
            <person name="Kumar G."/>
            <person name="Sasikala C."/>
            <person name="Venkata Ramana C."/>
        </authorList>
    </citation>
    <scope>NUCLEOTIDE SEQUENCE [LARGE SCALE GENOMIC DNA]</scope>
    <source>
        <strain evidence="5 6">JC645</strain>
    </source>
</reference>
<gene>
    <name evidence="3" type="primary">acpP</name>
    <name evidence="5" type="ORF">FYK55_27775</name>
</gene>
<dbReference type="PANTHER" id="PTHR23150">
    <property type="entry name" value="SULFATASE MODIFYING FACTOR 1, 2"/>
    <property type="match status" value="1"/>
</dbReference>
<keyword evidence="3" id="KW-0275">Fatty acid biosynthesis</keyword>
<protein>
    <recommendedName>
        <fullName evidence="3">Acyl carrier protein</fullName>
        <shortName evidence="3">ACP</shortName>
    </recommendedName>
</protein>
<feature type="modified residue" description="O-(pantetheine 4'-phosphoryl)serine" evidence="3">
    <location>
        <position position="46"/>
    </location>
</feature>
<evidence type="ECO:0000313" key="6">
    <source>
        <dbReference type="Proteomes" id="UP000324479"/>
    </source>
</evidence>
<dbReference type="RefSeq" id="WP_150079884.1">
    <property type="nucleotide sequence ID" value="NZ_VWOX01000033.1"/>
</dbReference>
<dbReference type="AlphaFoldDB" id="A0A5M6CUI2"/>
<keyword evidence="6" id="KW-1185">Reference proteome</keyword>
<keyword evidence="3" id="KW-0963">Cytoplasm</keyword>
<keyword evidence="3" id="KW-0276">Fatty acid metabolism</keyword>
<dbReference type="InterPro" id="IPR042095">
    <property type="entry name" value="SUMF_sf"/>
</dbReference>
<dbReference type="SUPFAM" id="SSF56436">
    <property type="entry name" value="C-type lectin-like"/>
    <property type="match status" value="1"/>
</dbReference>
<organism evidence="5 6">
    <name type="scientific">Roseiconus nitratireducens</name>
    <dbReference type="NCBI Taxonomy" id="2605748"/>
    <lineage>
        <taxon>Bacteria</taxon>
        <taxon>Pseudomonadati</taxon>
        <taxon>Planctomycetota</taxon>
        <taxon>Planctomycetia</taxon>
        <taxon>Pirellulales</taxon>
        <taxon>Pirellulaceae</taxon>
        <taxon>Roseiconus</taxon>
    </lineage>
</organism>
<dbReference type="GO" id="GO:0120147">
    <property type="term" value="F:formylglycine-generating oxidase activity"/>
    <property type="evidence" value="ECO:0007669"/>
    <property type="project" value="TreeGrafter"/>
</dbReference>
<sequence length="414" mass="46142">MSQSSVWLELQQVEARLCTVAAEQLGVSADEVKPESRFIEDLNCDSLDLIELIMETEDEFGITIPETPSTPVGKLIFTRQPFRIRDLAEFAFLNQGTGSPVRGGWRKKPIELPPATESGFTQLGGKVDASVLRQAGLHERLDGCGEFPCYRRTTDGMVCVQVPASSVEIGCDDSLANEDEKPRHQTTLSSFLMDVEPVSVTAFCRFLNSIEIGPDELRNSIALPANDDRQADRQFETCGGTWQPRPGAAMQPVILVSWNAADAYSRWANGVDWRERDQSFLPTEAQWECAADGAFDEKELVYAGIHQRGQAYQSEGLPMPRVQQPYGQSRFGLRHMSGTIWHWCRDWYSPDFYRSADATQLDPIANIPTGLRSERGGSWVGPIELCRPSYRRGRNPEACGRCLGFRCVGSPPAR</sequence>
<dbReference type="EMBL" id="VWOX01000033">
    <property type="protein sequence ID" value="KAA5538020.1"/>
    <property type="molecule type" value="Genomic_DNA"/>
</dbReference>